<feature type="chain" id="PRO_5003554386" evidence="1">
    <location>
        <begin position="40"/>
        <end position="256"/>
    </location>
</feature>
<feature type="signal peptide" evidence="1">
    <location>
        <begin position="1"/>
        <end position="39"/>
    </location>
</feature>
<keyword evidence="1" id="KW-0732">Signal</keyword>
<accession>H1SC43</accession>
<organism evidence="2 3">
    <name type="scientific">Cupriavidus basilensis OR16</name>
    <dbReference type="NCBI Taxonomy" id="1127483"/>
    <lineage>
        <taxon>Bacteria</taxon>
        <taxon>Pseudomonadati</taxon>
        <taxon>Pseudomonadota</taxon>
        <taxon>Betaproteobacteria</taxon>
        <taxon>Burkholderiales</taxon>
        <taxon>Burkholderiaceae</taxon>
        <taxon>Cupriavidus</taxon>
    </lineage>
</organism>
<proteinExistence type="predicted"/>
<protein>
    <submittedName>
        <fullName evidence="2">Uncharacterized protein</fullName>
    </submittedName>
</protein>
<comment type="caution">
    <text evidence="2">The sequence shown here is derived from an EMBL/GenBank/DDBJ whole genome shotgun (WGS) entry which is preliminary data.</text>
</comment>
<reference evidence="2 3" key="1">
    <citation type="journal article" date="2012" name="J. Bacteriol.">
        <title>De Novo Genome Project of Cupriavidus basilensis OR16.</title>
        <authorList>
            <person name="Cserhati M."/>
            <person name="Kriszt B."/>
            <person name="Szoboszlay S."/>
            <person name="Toth A."/>
            <person name="Szabo I."/>
            <person name="Tancsics A."/>
            <person name="Nagy I."/>
            <person name="Horvath B."/>
            <person name="Nagy I."/>
            <person name="Kukolya J."/>
        </authorList>
    </citation>
    <scope>NUCLEOTIDE SEQUENCE [LARGE SCALE GENOMIC DNA]</scope>
    <source>
        <strain evidence="2 3">OR16</strain>
    </source>
</reference>
<dbReference type="PATRIC" id="fig|1127483.3.peg.5764"/>
<dbReference type="AlphaFoldDB" id="H1SC43"/>
<dbReference type="Proteomes" id="UP000005808">
    <property type="component" value="Unassembled WGS sequence"/>
</dbReference>
<evidence type="ECO:0000313" key="3">
    <source>
        <dbReference type="Proteomes" id="UP000005808"/>
    </source>
</evidence>
<dbReference type="EMBL" id="AHJE01000079">
    <property type="protein sequence ID" value="EHP39916.1"/>
    <property type="molecule type" value="Genomic_DNA"/>
</dbReference>
<evidence type="ECO:0000256" key="1">
    <source>
        <dbReference type="SAM" id="SignalP"/>
    </source>
</evidence>
<name>H1SC43_9BURK</name>
<gene>
    <name evidence="2" type="ORF">OR16_28874</name>
</gene>
<evidence type="ECO:0000313" key="2">
    <source>
        <dbReference type="EMBL" id="EHP39916.1"/>
    </source>
</evidence>
<sequence length="256" mass="26956">MCANVRRSGRCGRARILRALLAALAFAAGAAGMPGSALAANSASTCERMPVKPARAAWIGEDTLVDGMPMSVLAVYFKQSVPEVVSAYRAYWDEQALPVRGARNKLGWLLTATDGDCSYVLQLPDGTGADGMARGVFSAMRLRKADLPPVVGSRFMPLPQGGRVVSDVVSRDPLTVARTVVMELGGSPRRARENFLAELQAAGWRSLSDAAALKLPGRPATGAFAAALQKEGYQLDVTFVPSGAATQAVINLARPL</sequence>